<protein>
    <submittedName>
        <fullName evidence="1">Uncharacterized protein</fullName>
    </submittedName>
</protein>
<accession>A0A0V1BMZ6</accession>
<reference evidence="1 2" key="1">
    <citation type="submission" date="2015-01" db="EMBL/GenBank/DDBJ databases">
        <title>Evolution of Trichinella species and genotypes.</title>
        <authorList>
            <person name="Korhonen P.K."/>
            <person name="Edoardo P."/>
            <person name="Giuseppe L.R."/>
            <person name="Gasser R.B."/>
        </authorList>
    </citation>
    <scope>NUCLEOTIDE SEQUENCE [LARGE SCALE GENOMIC DNA]</scope>
    <source>
        <strain evidence="1">ISS3</strain>
    </source>
</reference>
<evidence type="ECO:0000313" key="2">
    <source>
        <dbReference type="Proteomes" id="UP000054776"/>
    </source>
</evidence>
<keyword evidence="2" id="KW-1185">Reference proteome</keyword>
<comment type="caution">
    <text evidence="1">The sequence shown here is derived from an EMBL/GenBank/DDBJ whole genome shotgun (WGS) entry which is preliminary data.</text>
</comment>
<organism evidence="1 2">
    <name type="scientific">Trichinella spiralis</name>
    <name type="common">Trichina worm</name>
    <dbReference type="NCBI Taxonomy" id="6334"/>
    <lineage>
        <taxon>Eukaryota</taxon>
        <taxon>Metazoa</taxon>
        <taxon>Ecdysozoa</taxon>
        <taxon>Nematoda</taxon>
        <taxon>Enoplea</taxon>
        <taxon>Dorylaimia</taxon>
        <taxon>Trichinellida</taxon>
        <taxon>Trichinellidae</taxon>
        <taxon>Trichinella</taxon>
    </lineage>
</organism>
<sequence length="74" mass="8386">MPACYILGFDKIISHTQFHFVHCSYWSDASNSECPITLCQRLVCSLRLAAIDFSFSSKEAYSQFVTLAIMSLKI</sequence>
<dbReference type="AlphaFoldDB" id="A0A0V1BMZ6"/>
<evidence type="ECO:0000313" key="1">
    <source>
        <dbReference type="EMBL" id="KRY38136.1"/>
    </source>
</evidence>
<dbReference type="EMBL" id="JYDH01000028">
    <property type="protein sequence ID" value="KRY38136.1"/>
    <property type="molecule type" value="Genomic_DNA"/>
</dbReference>
<gene>
    <name evidence="1" type="ORF">T01_9792</name>
</gene>
<dbReference type="Proteomes" id="UP000054776">
    <property type="component" value="Unassembled WGS sequence"/>
</dbReference>
<proteinExistence type="predicted"/>
<name>A0A0V1BMZ6_TRISP</name>
<dbReference type="OrthoDB" id="330671at2759"/>